<dbReference type="NCBIfam" id="TIGR01215">
    <property type="entry name" value="minE"/>
    <property type="match status" value="1"/>
</dbReference>
<dbReference type="HAMAP" id="MF_00262">
    <property type="entry name" value="MinE"/>
    <property type="match status" value="1"/>
</dbReference>
<evidence type="ECO:0000256" key="2">
    <source>
        <dbReference type="ARBA" id="ARBA00020112"/>
    </source>
</evidence>
<dbReference type="AlphaFoldDB" id="A0A9X2HC17"/>
<organism evidence="5 6">
    <name type="scientific">Aurantimonas marianensis</name>
    <dbReference type="NCBI Taxonomy" id="2920428"/>
    <lineage>
        <taxon>Bacteria</taxon>
        <taxon>Pseudomonadati</taxon>
        <taxon>Pseudomonadota</taxon>
        <taxon>Alphaproteobacteria</taxon>
        <taxon>Hyphomicrobiales</taxon>
        <taxon>Aurantimonadaceae</taxon>
        <taxon>Aurantimonas</taxon>
    </lineage>
</organism>
<comment type="similarity">
    <text evidence="1 4">Belongs to the MinE family.</text>
</comment>
<dbReference type="NCBIfam" id="NF001422">
    <property type="entry name" value="PRK00296.1"/>
    <property type="match status" value="1"/>
</dbReference>
<evidence type="ECO:0000313" key="5">
    <source>
        <dbReference type="EMBL" id="MCP3054889.1"/>
    </source>
</evidence>
<dbReference type="SUPFAM" id="SSF55229">
    <property type="entry name" value="Cell division protein MinE topological specificity domain"/>
    <property type="match status" value="1"/>
</dbReference>
<accession>A0A9X2HC17</accession>
<comment type="caution">
    <text evidence="5">The sequence shown here is derived from an EMBL/GenBank/DDBJ whole genome shotgun (WGS) entry which is preliminary data.</text>
</comment>
<evidence type="ECO:0000256" key="3">
    <source>
        <dbReference type="ARBA" id="ARBA00025265"/>
    </source>
</evidence>
<dbReference type="EMBL" id="JALHBS010000035">
    <property type="protein sequence ID" value="MCP3054889.1"/>
    <property type="molecule type" value="Genomic_DNA"/>
</dbReference>
<keyword evidence="4" id="KW-0131">Cell cycle</keyword>
<protein>
    <recommendedName>
        <fullName evidence="2 4">Cell division topological specificity factor</fullName>
    </recommendedName>
</protein>
<evidence type="ECO:0000313" key="6">
    <source>
        <dbReference type="Proteomes" id="UP001155220"/>
    </source>
</evidence>
<dbReference type="GO" id="GO:0051301">
    <property type="term" value="P:cell division"/>
    <property type="evidence" value="ECO:0007669"/>
    <property type="project" value="UniProtKB-KW"/>
</dbReference>
<name>A0A9X2HC17_9HYPH</name>
<reference evidence="5" key="1">
    <citation type="submission" date="2022-03" db="EMBL/GenBank/DDBJ databases">
        <title>Aurantimonas Liuensis sp. Nov., isolated from the hadal seawater of the Mariana Trench.</title>
        <authorList>
            <person name="Liu R."/>
        </authorList>
    </citation>
    <scope>NUCLEOTIDE SEQUENCE</scope>
    <source>
        <strain evidence="5">LRZ36</strain>
    </source>
</reference>
<dbReference type="InterPro" id="IPR036707">
    <property type="entry name" value="MinE_sf"/>
</dbReference>
<keyword evidence="4 5" id="KW-0132">Cell division</keyword>
<dbReference type="Pfam" id="PF03776">
    <property type="entry name" value="MinE"/>
    <property type="match status" value="1"/>
</dbReference>
<sequence>MSLFSFFSKQTSAPRARERLQVLLAHERATVGHSDLVAQLREEILAVIARHVQLDGDMVSVKMDRGENVSTLEVDIEIPTTASVRAA</sequence>
<keyword evidence="6" id="KW-1185">Reference proteome</keyword>
<dbReference type="InterPro" id="IPR005527">
    <property type="entry name" value="MinE"/>
</dbReference>
<proteinExistence type="inferred from homology"/>
<dbReference type="RefSeq" id="WP_253963752.1">
    <property type="nucleotide sequence ID" value="NZ_JALHBS010000035.1"/>
</dbReference>
<evidence type="ECO:0000256" key="1">
    <source>
        <dbReference type="ARBA" id="ARBA00008168"/>
    </source>
</evidence>
<gene>
    <name evidence="4 5" type="primary">minE</name>
    <name evidence="5" type="ORF">MJ956_06955</name>
</gene>
<dbReference type="Gene3D" id="3.30.1070.10">
    <property type="entry name" value="Cell division topological specificity factor MinE"/>
    <property type="match status" value="1"/>
</dbReference>
<dbReference type="Proteomes" id="UP001155220">
    <property type="component" value="Unassembled WGS sequence"/>
</dbReference>
<evidence type="ECO:0000256" key="4">
    <source>
        <dbReference type="HAMAP-Rule" id="MF_00262"/>
    </source>
</evidence>
<dbReference type="GO" id="GO:0032955">
    <property type="term" value="P:regulation of division septum assembly"/>
    <property type="evidence" value="ECO:0007669"/>
    <property type="project" value="InterPro"/>
</dbReference>
<comment type="function">
    <text evidence="3 4">Prevents the cell division inhibition by proteins MinC and MinD at internal division sites while permitting inhibition at polar sites. This ensures cell division at the proper site by restricting the formation of a division septum at the midpoint of the long axis of the cell.</text>
</comment>